<proteinExistence type="predicted"/>
<reference evidence="1" key="1">
    <citation type="submission" date="2018-05" db="EMBL/GenBank/DDBJ databases">
        <authorList>
            <person name="Lanie J.A."/>
            <person name="Ng W.-L."/>
            <person name="Kazmierczak K.M."/>
            <person name="Andrzejewski T.M."/>
            <person name="Davidsen T.M."/>
            <person name="Wayne K.J."/>
            <person name="Tettelin H."/>
            <person name="Glass J.I."/>
            <person name="Rusch D."/>
            <person name="Podicherti R."/>
            <person name="Tsui H.-C.T."/>
            <person name="Winkler M.E."/>
        </authorList>
    </citation>
    <scope>NUCLEOTIDE SEQUENCE</scope>
</reference>
<name>A0A382X1K6_9ZZZZ</name>
<dbReference type="AlphaFoldDB" id="A0A382X1K6"/>
<evidence type="ECO:0000313" key="1">
    <source>
        <dbReference type="EMBL" id="SVD65106.1"/>
    </source>
</evidence>
<accession>A0A382X1K6</accession>
<gene>
    <name evidence="1" type="ORF">METZ01_LOCUS417960</name>
</gene>
<sequence length="108" mass="12618">MLKTKGEKIIRLVKRILIGSFLLFIGCSNPFSSEDDRDEFATIKFDMRLPEDSNGYYHLTVDQNSWQTLHRVSGSISKDGFGIENFRIEWESNLYWYLGDTLGYVVKR</sequence>
<protein>
    <submittedName>
        <fullName evidence="1">Uncharacterized protein</fullName>
    </submittedName>
</protein>
<organism evidence="1">
    <name type="scientific">marine metagenome</name>
    <dbReference type="NCBI Taxonomy" id="408172"/>
    <lineage>
        <taxon>unclassified sequences</taxon>
        <taxon>metagenomes</taxon>
        <taxon>ecological metagenomes</taxon>
    </lineage>
</organism>
<feature type="non-terminal residue" evidence="1">
    <location>
        <position position="108"/>
    </location>
</feature>
<dbReference type="PROSITE" id="PS51257">
    <property type="entry name" value="PROKAR_LIPOPROTEIN"/>
    <property type="match status" value="1"/>
</dbReference>
<dbReference type="EMBL" id="UINC01164318">
    <property type="protein sequence ID" value="SVD65106.1"/>
    <property type="molecule type" value="Genomic_DNA"/>
</dbReference>